<evidence type="ECO:0000313" key="3">
    <source>
        <dbReference type="EMBL" id="ELU06506.1"/>
    </source>
</evidence>
<sequence>MNRTILAVALSTASAFSFAGDSYITGNVQHHSNPEFSGSRVTSTIEAGHTFATTDRGGLTVLTEIDGIKLGNNAESTDAGPFLTLGFEQAYNINERLWVAAGYQHVLRDGDSISARPLVKIGYHFDNGVSISNRTRVHLDQTDADQDDVRTDNAISYQLPAHPVQVKYNNVYLWDKEEMDHEFRATWTRNGVQPYAEWRNQGDRANNAMVLGATVSF</sequence>
<dbReference type="EnsemblMetazoa" id="CapteT192255">
    <property type="protein sequence ID" value="CapteP192255"/>
    <property type="gene ID" value="CapteG192255"/>
</dbReference>
<evidence type="ECO:0008006" key="6">
    <source>
        <dbReference type="Google" id="ProtNLM"/>
    </source>
</evidence>
<accession>R7USY3</accession>
<gene>
    <name evidence="3" type="ORF">CAPTEDRAFT_192255</name>
</gene>
<dbReference type="EMBL" id="AMQN01043516">
    <property type="status" value="NOT_ANNOTATED_CDS"/>
    <property type="molecule type" value="Genomic_DNA"/>
</dbReference>
<evidence type="ECO:0000256" key="1">
    <source>
        <dbReference type="ARBA" id="ARBA00022729"/>
    </source>
</evidence>
<protein>
    <recommendedName>
        <fullName evidence="6">Porin domain-containing protein</fullName>
    </recommendedName>
</protein>
<organism evidence="3">
    <name type="scientific">Capitella teleta</name>
    <name type="common">Polychaete worm</name>
    <dbReference type="NCBI Taxonomy" id="283909"/>
    <lineage>
        <taxon>Eukaryota</taxon>
        <taxon>Metazoa</taxon>
        <taxon>Spiralia</taxon>
        <taxon>Lophotrochozoa</taxon>
        <taxon>Annelida</taxon>
        <taxon>Polychaeta</taxon>
        <taxon>Sedentaria</taxon>
        <taxon>Scolecida</taxon>
        <taxon>Capitellidae</taxon>
        <taxon>Capitella</taxon>
    </lineage>
</organism>
<reference evidence="3 5" key="2">
    <citation type="journal article" date="2013" name="Nature">
        <title>Insights into bilaterian evolution from three spiralian genomes.</title>
        <authorList>
            <person name="Simakov O."/>
            <person name="Marletaz F."/>
            <person name="Cho S.J."/>
            <person name="Edsinger-Gonzales E."/>
            <person name="Havlak P."/>
            <person name="Hellsten U."/>
            <person name="Kuo D.H."/>
            <person name="Larsson T."/>
            <person name="Lv J."/>
            <person name="Arendt D."/>
            <person name="Savage R."/>
            <person name="Osoegawa K."/>
            <person name="de Jong P."/>
            <person name="Grimwood J."/>
            <person name="Chapman J.A."/>
            <person name="Shapiro H."/>
            <person name="Aerts A."/>
            <person name="Otillar R.P."/>
            <person name="Terry A.Y."/>
            <person name="Boore J.L."/>
            <person name="Grigoriev I.V."/>
            <person name="Lindberg D.R."/>
            <person name="Seaver E.C."/>
            <person name="Weisblat D.A."/>
            <person name="Putnam N.H."/>
            <person name="Rokhsar D.S."/>
        </authorList>
    </citation>
    <scope>NUCLEOTIDE SEQUENCE</scope>
    <source>
        <strain evidence="3 5">I ESC-2004</strain>
    </source>
</reference>
<feature type="signal peptide" evidence="2">
    <location>
        <begin position="1"/>
        <end position="19"/>
    </location>
</feature>
<dbReference type="Gene3D" id="2.40.160.40">
    <property type="entry name" value="monomeric porin ompg"/>
    <property type="match status" value="1"/>
</dbReference>
<evidence type="ECO:0000256" key="2">
    <source>
        <dbReference type="SAM" id="SignalP"/>
    </source>
</evidence>
<dbReference type="OMA" id="HELRATW"/>
<reference evidence="5" key="1">
    <citation type="submission" date="2012-12" db="EMBL/GenBank/DDBJ databases">
        <authorList>
            <person name="Hellsten U."/>
            <person name="Grimwood J."/>
            <person name="Chapman J.A."/>
            <person name="Shapiro H."/>
            <person name="Aerts A."/>
            <person name="Otillar R.P."/>
            <person name="Terry A.Y."/>
            <person name="Boore J.L."/>
            <person name="Simakov O."/>
            <person name="Marletaz F."/>
            <person name="Cho S.-J."/>
            <person name="Edsinger-Gonzales E."/>
            <person name="Havlak P."/>
            <person name="Kuo D.-H."/>
            <person name="Larsson T."/>
            <person name="Lv J."/>
            <person name="Arendt D."/>
            <person name="Savage R."/>
            <person name="Osoegawa K."/>
            <person name="de Jong P."/>
            <person name="Lindberg D.R."/>
            <person name="Seaver E.C."/>
            <person name="Weisblat D.A."/>
            <person name="Putnam N.H."/>
            <person name="Grigoriev I.V."/>
            <person name="Rokhsar D.S."/>
        </authorList>
    </citation>
    <scope>NUCLEOTIDE SEQUENCE</scope>
    <source>
        <strain evidence="5">I ESC-2004</strain>
    </source>
</reference>
<feature type="chain" id="PRO_5008788395" description="Porin domain-containing protein" evidence="2">
    <location>
        <begin position="20"/>
        <end position="217"/>
    </location>
</feature>
<dbReference type="InterPro" id="IPR053713">
    <property type="entry name" value="Bact_OM_Channel_sf"/>
</dbReference>
<keyword evidence="5" id="KW-1185">Reference proteome</keyword>
<dbReference type="Proteomes" id="UP000014760">
    <property type="component" value="Unassembled WGS sequence"/>
</dbReference>
<evidence type="ECO:0000313" key="4">
    <source>
        <dbReference type="EnsemblMetazoa" id="CapteP192255"/>
    </source>
</evidence>
<name>R7USY3_CAPTE</name>
<proteinExistence type="predicted"/>
<keyword evidence="1 2" id="KW-0732">Signal</keyword>
<reference evidence="4" key="3">
    <citation type="submission" date="2015-06" db="UniProtKB">
        <authorList>
            <consortium name="EnsemblMetazoa"/>
        </authorList>
    </citation>
    <scope>IDENTIFICATION</scope>
</reference>
<evidence type="ECO:0000313" key="5">
    <source>
        <dbReference type="Proteomes" id="UP000014760"/>
    </source>
</evidence>
<dbReference type="EMBL" id="KB300585">
    <property type="protein sequence ID" value="ELU06506.1"/>
    <property type="molecule type" value="Genomic_DNA"/>
</dbReference>
<dbReference type="HOGENOM" id="CLU_1238075_0_0_1"/>
<dbReference type="AlphaFoldDB" id="R7USY3"/>